<dbReference type="RefSeq" id="WP_108382065.1">
    <property type="nucleotide sequence ID" value="NZ_CP028858.1"/>
</dbReference>
<feature type="transmembrane region" description="Helical" evidence="1">
    <location>
        <begin position="199"/>
        <end position="220"/>
    </location>
</feature>
<keyword evidence="1" id="KW-1133">Transmembrane helix</keyword>
<feature type="transmembrane region" description="Helical" evidence="1">
    <location>
        <begin position="121"/>
        <end position="137"/>
    </location>
</feature>
<dbReference type="AlphaFoldDB" id="A0A2R4X1F9"/>
<protein>
    <recommendedName>
        <fullName evidence="4">DUF63 family protein</fullName>
    </recommendedName>
</protein>
<evidence type="ECO:0000313" key="2">
    <source>
        <dbReference type="EMBL" id="AWB27619.1"/>
    </source>
</evidence>
<accession>A0A2R4X1F9</accession>
<dbReference type="KEGG" id="harc:HARCEL1_07805"/>
<dbReference type="PANTHER" id="PTHR40700">
    <property type="entry name" value="HYPOTHETICAL MEMBRANE PROTEIN, CONSERVED, DUF63 FAMILY"/>
    <property type="match status" value="1"/>
</dbReference>
<name>A0A2R4X1F9_9EURY</name>
<proteinExistence type="predicted"/>
<keyword evidence="3" id="KW-1185">Reference proteome</keyword>
<feature type="transmembrane region" description="Helical" evidence="1">
    <location>
        <begin position="226"/>
        <end position="245"/>
    </location>
</feature>
<organism evidence="2 3">
    <name type="scientific">Halococcoides cellulosivorans</name>
    <dbReference type="NCBI Taxonomy" id="1679096"/>
    <lineage>
        <taxon>Archaea</taxon>
        <taxon>Methanobacteriati</taxon>
        <taxon>Methanobacteriota</taxon>
        <taxon>Stenosarchaea group</taxon>
        <taxon>Halobacteria</taxon>
        <taxon>Halobacteriales</taxon>
        <taxon>Haloarculaceae</taxon>
        <taxon>Halococcoides</taxon>
    </lineage>
</organism>
<sequence length="379" mass="40132">MDYSRLDLVRAWIATAVAGLLALGGGSLLAPGIVYDRFVWQYFWGPVVADAHDAQCAIRSGGDVVTHTTASACTAGADAVLARPGYTIVSEVGYAIVGIFALLGVLAVLRRLQIGTDRRFVGALVPMMLFGGFLRTIEDANDAVITATDGAGAWIAYPLNTILISPVIYVTVFVVALAGIVVCLWLERHDYVERYTTPLAAYGAAALAISLIVLAWGVLVRPEIGFYPQVPILTLGLATAIAVGIHYALDRWWPVVTAGTGLAGLAVLWGQAVDGVANVINGDWASALGLPVTYTPKHPANRIIIDVTQAIFPADVVAIIGTSWPFLLVKLAVAIVVLWLFNEEFMDESPRFGVLLLIAIVAVGLGPGTRDMARATIGI</sequence>
<dbReference type="Pfam" id="PF01889">
    <property type="entry name" value="DUF63"/>
    <property type="match status" value="1"/>
</dbReference>
<dbReference type="GeneID" id="36512402"/>
<dbReference type="InterPro" id="IPR002749">
    <property type="entry name" value="DUF63"/>
</dbReference>
<feature type="transmembrane region" description="Helical" evidence="1">
    <location>
        <begin position="167"/>
        <end position="187"/>
    </location>
</feature>
<evidence type="ECO:0008006" key="4">
    <source>
        <dbReference type="Google" id="ProtNLM"/>
    </source>
</evidence>
<feature type="transmembrane region" description="Helical" evidence="1">
    <location>
        <begin position="352"/>
        <end position="369"/>
    </location>
</feature>
<dbReference type="EMBL" id="CP028858">
    <property type="protein sequence ID" value="AWB27619.1"/>
    <property type="molecule type" value="Genomic_DNA"/>
</dbReference>
<evidence type="ECO:0000256" key="1">
    <source>
        <dbReference type="SAM" id="Phobius"/>
    </source>
</evidence>
<keyword evidence="1" id="KW-0472">Membrane</keyword>
<feature type="transmembrane region" description="Helical" evidence="1">
    <location>
        <begin position="252"/>
        <end position="272"/>
    </location>
</feature>
<feature type="transmembrane region" description="Helical" evidence="1">
    <location>
        <begin position="316"/>
        <end position="340"/>
    </location>
</feature>
<dbReference type="PANTHER" id="PTHR40700:SF1">
    <property type="entry name" value="DUF63 DOMAIN-CONTAINING PROTEIN"/>
    <property type="match status" value="1"/>
</dbReference>
<feature type="transmembrane region" description="Helical" evidence="1">
    <location>
        <begin position="12"/>
        <end position="34"/>
    </location>
</feature>
<reference evidence="2 3" key="1">
    <citation type="submission" date="2018-04" db="EMBL/GenBank/DDBJ databases">
        <title>Halococcoides cellulosivorans gen. nov., sp. nov., an extremely halophilic cellulose-utilizing haloarchaeon from hypersaline lakes.</title>
        <authorList>
            <person name="Sorokin D.Y."/>
            <person name="Toshchakov S.V."/>
            <person name="Samarov N.I."/>
            <person name="Korzhenkov A."/>
            <person name="Kublanov I.V."/>
        </authorList>
    </citation>
    <scope>NUCLEOTIDE SEQUENCE [LARGE SCALE GENOMIC DNA]</scope>
    <source>
        <strain evidence="2 3">HArcel1</strain>
    </source>
</reference>
<feature type="transmembrane region" description="Helical" evidence="1">
    <location>
        <begin position="92"/>
        <end position="109"/>
    </location>
</feature>
<gene>
    <name evidence="2" type="ORF">HARCEL1_07805</name>
</gene>
<dbReference type="Proteomes" id="UP000244727">
    <property type="component" value="Chromosome"/>
</dbReference>
<evidence type="ECO:0000313" key="3">
    <source>
        <dbReference type="Proteomes" id="UP000244727"/>
    </source>
</evidence>
<keyword evidence="1" id="KW-0812">Transmembrane</keyword>